<dbReference type="InterPro" id="IPR000836">
    <property type="entry name" value="PRTase_dom"/>
</dbReference>
<dbReference type="EMBL" id="AONG01000003">
    <property type="protein sequence ID" value="KIQ71022.1"/>
    <property type="molecule type" value="Genomic_DNA"/>
</dbReference>
<dbReference type="PANTHER" id="PTHR47505:SF1">
    <property type="entry name" value="DNA UTILIZATION PROTEIN YHGH"/>
    <property type="match status" value="1"/>
</dbReference>
<dbReference type="InterPro" id="IPR051910">
    <property type="entry name" value="ComF/GntX_DNA_util-trans"/>
</dbReference>
<name>A0A0D0QFC9_9RHOB</name>
<dbReference type="PANTHER" id="PTHR47505">
    <property type="entry name" value="DNA UTILIZATION PROTEIN YHGH"/>
    <property type="match status" value="1"/>
</dbReference>
<dbReference type="RefSeq" id="WP_026198599.1">
    <property type="nucleotide sequence ID" value="NZ_KB902314.1"/>
</dbReference>
<dbReference type="GO" id="GO:0016757">
    <property type="term" value="F:glycosyltransferase activity"/>
    <property type="evidence" value="ECO:0007669"/>
    <property type="project" value="UniProtKB-KW"/>
</dbReference>
<gene>
    <name evidence="4" type="ORF">Wenmar_00400</name>
</gene>
<comment type="similarity">
    <text evidence="1">Belongs to the ComF/GntX family.</text>
</comment>
<evidence type="ECO:0000256" key="1">
    <source>
        <dbReference type="ARBA" id="ARBA00008007"/>
    </source>
</evidence>
<dbReference type="InterPro" id="IPR044005">
    <property type="entry name" value="DZR_2"/>
</dbReference>
<sequence length="240" mass="25306">MSLQSVLAAIYPPACVHCGTATEADFALCGPCWRDAWFIGGTACTACGAPLQGEPEEGGAACDDCLATARPWSRGVAVMEYRDAGRALILRLKHGDGVELARTLGAWMARAAAAVLPDEALIVPVPLHWTRLWRRRYNQAALLARRIGAETGREVAVDALVRSRRTLALDGHSREARFRALDGAIAPHPRRGMALRGRPVLLVDDVMTSGATLAAATDAALAAGAAAVNVLVLARATRGP</sequence>
<dbReference type="SUPFAM" id="SSF53271">
    <property type="entry name" value="PRTase-like"/>
    <property type="match status" value="1"/>
</dbReference>
<feature type="domain" description="Phosphoribosyltransferase" evidence="2">
    <location>
        <begin position="193"/>
        <end position="235"/>
    </location>
</feature>
<dbReference type="InterPro" id="IPR029057">
    <property type="entry name" value="PRTase-like"/>
</dbReference>
<organism evidence="4 5">
    <name type="scientific">Wenxinia marina DSM 24838</name>
    <dbReference type="NCBI Taxonomy" id="1123501"/>
    <lineage>
        <taxon>Bacteria</taxon>
        <taxon>Pseudomonadati</taxon>
        <taxon>Pseudomonadota</taxon>
        <taxon>Alphaproteobacteria</taxon>
        <taxon>Rhodobacterales</taxon>
        <taxon>Roseobacteraceae</taxon>
        <taxon>Wenxinia</taxon>
    </lineage>
</organism>
<protein>
    <submittedName>
        <fullName evidence="4">Putative amidophosphoribosyltransferase</fullName>
    </submittedName>
</protein>
<dbReference type="Gene3D" id="3.40.50.2020">
    <property type="match status" value="1"/>
</dbReference>
<dbReference type="AlphaFoldDB" id="A0A0D0QFC9"/>
<dbReference type="Pfam" id="PF00156">
    <property type="entry name" value="Pribosyltran"/>
    <property type="match status" value="1"/>
</dbReference>
<evidence type="ECO:0000259" key="2">
    <source>
        <dbReference type="Pfam" id="PF00156"/>
    </source>
</evidence>
<evidence type="ECO:0000259" key="3">
    <source>
        <dbReference type="Pfam" id="PF18912"/>
    </source>
</evidence>
<dbReference type="OrthoDB" id="9779910at2"/>
<evidence type="ECO:0000313" key="4">
    <source>
        <dbReference type="EMBL" id="KIQ71022.1"/>
    </source>
</evidence>
<proteinExistence type="inferred from homology"/>
<comment type="caution">
    <text evidence="4">The sequence shown here is derived from an EMBL/GenBank/DDBJ whole genome shotgun (WGS) entry which is preliminary data.</text>
</comment>
<dbReference type="Pfam" id="PF18912">
    <property type="entry name" value="DZR_2"/>
    <property type="match status" value="1"/>
</dbReference>
<reference evidence="4 5" key="1">
    <citation type="submission" date="2013-01" db="EMBL/GenBank/DDBJ databases">
        <authorList>
            <person name="Fiebig A."/>
            <person name="Goeker M."/>
            <person name="Klenk H.-P.P."/>
        </authorList>
    </citation>
    <scope>NUCLEOTIDE SEQUENCE [LARGE SCALE GENOMIC DNA]</scope>
    <source>
        <strain evidence="4 5">DSM 24838</strain>
    </source>
</reference>
<accession>A0A0D0QFC9</accession>
<keyword evidence="5" id="KW-1185">Reference proteome</keyword>
<keyword evidence="4" id="KW-0328">Glycosyltransferase</keyword>
<feature type="domain" description="Double zinc ribbon" evidence="3">
    <location>
        <begin position="6"/>
        <end position="66"/>
    </location>
</feature>
<dbReference type="STRING" id="1123501.Wenmar_00400"/>
<keyword evidence="4" id="KW-0808">Transferase</keyword>
<evidence type="ECO:0000313" key="5">
    <source>
        <dbReference type="Proteomes" id="UP000035100"/>
    </source>
</evidence>
<dbReference type="eggNOG" id="COG1040">
    <property type="taxonomic scope" value="Bacteria"/>
</dbReference>
<dbReference type="PATRIC" id="fig|1123501.6.peg.459"/>
<dbReference type="Proteomes" id="UP000035100">
    <property type="component" value="Unassembled WGS sequence"/>
</dbReference>